<dbReference type="GO" id="GO:0098609">
    <property type="term" value="P:cell-cell adhesion"/>
    <property type="evidence" value="ECO:0007669"/>
    <property type="project" value="TreeGrafter"/>
</dbReference>
<evidence type="ECO:0000313" key="12">
    <source>
        <dbReference type="EnsemblMetazoa" id="XP_038075184.1"/>
    </source>
</evidence>
<feature type="domain" description="PDZ" evidence="11">
    <location>
        <begin position="11"/>
        <end position="98"/>
    </location>
</feature>
<keyword evidence="4 10" id="KW-1133">Transmembrane helix</keyword>
<dbReference type="GO" id="GO:0030054">
    <property type="term" value="C:cell junction"/>
    <property type="evidence" value="ECO:0007669"/>
    <property type="project" value="TreeGrafter"/>
</dbReference>
<dbReference type="GO" id="GO:0043113">
    <property type="term" value="P:receptor clustering"/>
    <property type="evidence" value="ECO:0007669"/>
    <property type="project" value="TreeGrafter"/>
</dbReference>
<dbReference type="PROSITE" id="PS50106">
    <property type="entry name" value="PDZ"/>
    <property type="match status" value="1"/>
</dbReference>
<evidence type="ECO:0000256" key="7">
    <source>
        <dbReference type="ARBA" id="ARBA00063547"/>
    </source>
</evidence>
<dbReference type="AlphaFoldDB" id="A0A914BGG1"/>
<dbReference type="Gene3D" id="2.30.42.10">
    <property type="match status" value="1"/>
</dbReference>
<dbReference type="InterPro" id="IPR036034">
    <property type="entry name" value="PDZ_sf"/>
</dbReference>
<proteinExistence type="predicted"/>
<keyword evidence="2 10" id="KW-0812">Transmembrane</keyword>
<dbReference type="GO" id="GO:0019901">
    <property type="term" value="F:protein kinase binding"/>
    <property type="evidence" value="ECO:0007669"/>
    <property type="project" value="TreeGrafter"/>
</dbReference>
<protein>
    <recommendedName>
        <fullName evidence="8">Synaptojanin-2-binding protein</fullName>
    </recommendedName>
    <alternativeName>
        <fullName evidence="9">Mitochondrial outer membrane protein 25</fullName>
    </alternativeName>
</protein>
<dbReference type="EnsemblMetazoa" id="XM_038219256.1">
    <property type="protein sequence ID" value="XP_038075184.1"/>
    <property type="gene ID" value="LOC119742966"/>
</dbReference>
<dbReference type="FunFam" id="2.30.42.10:FF:000161">
    <property type="entry name" value="Synaptojanin-2-binding protein"/>
    <property type="match status" value="1"/>
</dbReference>
<accession>A0A914BGG1</accession>
<evidence type="ECO:0000259" key="11">
    <source>
        <dbReference type="PROSITE" id="PS50106"/>
    </source>
</evidence>
<dbReference type="GO" id="GO:0016323">
    <property type="term" value="C:basolateral plasma membrane"/>
    <property type="evidence" value="ECO:0007669"/>
    <property type="project" value="TreeGrafter"/>
</dbReference>
<keyword evidence="6 10" id="KW-0472">Membrane</keyword>
<evidence type="ECO:0000256" key="5">
    <source>
        <dbReference type="ARBA" id="ARBA00023128"/>
    </source>
</evidence>
<keyword evidence="13" id="KW-1185">Reference proteome</keyword>
<dbReference type="GO" id="GO:0097120">
    <property type="term" value="P:receptor localization to synapse"/>
    <property type="evidence" value="ECO:0007669"/>
    <property type="project" value="TreeGrafter"/>
</dbReference>
<dbReference type="GO" id="GO:0045197">
    <property type="term" value="P:establishment or maintenance of epithelial cell apical/basal polarity"/>
    <property type="evidence" value="ECO:0007669"/>
    <property type="project" value="TreeGrafter"/>
</dbReference>
<dbReference type="GeneID" id="119742966"/>
<feature type="transmembrane region" description="Helical" evidence="10">
    <location>
        <begin position="125"/>
        <end position="143"/>
    </location>
</feature>
<name>A0A914BGG1_PATMI</name>
<dbReference type="PANTHER" id="PTHR23119:SF51">
    <property type="entry name" value="DISKS LARGE 1 TUMOR SUPPRESSOR PROTEIN"/>
    <property type="match status" value="1"/>
</dbReference>
<evidence type="ECO:0000256" key="8">
    <source>
        <dbReference type="ARBA" id="ARBA00070337"/>
    </source>
</evidence>
<keyword evidence="3" id="KW-1000">Mitochondrion outer membrane</keyword>
<organism evidence="12 13">
    <name type="scientific">Patiria miniata</name>
    <name type="common">Bat star</name>
    <name type="synonym">Asterina miniata</name>
    <dbReference type="NCBI Taxonomy" id="46514"/>
    <lineage>
        <taxon>Eukaryota</taxon>
        <taxon>Metazoa</taxon>
        <taxon>Echinodermata</taxon>
        <taxon>Eleutherozoa</taxon>
        <taxon>Asterozoa</taxon>
        <taxon>Asteroidea</taxon>
        <taxon>Valvatacea</taxon>
        <taxon>Valvatida</taxon>
        <taxon>Asterinidae</taxon>
        <taxon>Patiria</taxon>
    </lineage>
</organism>
<evidence type="ECO:0000256" key="3">
    <source>
        <dbReference type="ARBA" id="ARBA00022787"/>
    </source>
</evidence>
<dbReference type="OrthoDB" id="123971at2759"/>
<reference evidence="12" key="1">
    <citation type="submission" date="2022-11" db="UniProtKB">
        <authorList>
            <consortium name="EnsemblMetazoa"/>
        </authorList>
    </citation>
    <scope>IDENTIFICATION</scope>
</reference>
<dbReference type="SMART" id="SM00228">
    <property type="entry name" value="PDZ"/>
    <property type="match status" value="1"/>
</dbReference>
<dbReference type="GO" id="GO:0005741">
    <property type="term" value="C:mitochondrial outer membrane"/>
    <property type="evidence" value="ECO:0007669"/>
    <property type="project" value="UniProtKB-SubCell"/>
</dbReference>
<evidence type="ECO:0000256" key="10">
    <source>
        <dbReference type="SAM" id="Phobius"/>
    </source>
</evidence>
<evidence type="ECO:0000256" key="2">
    <source>
        <dbReference type="ARBA" id="ARBA00022692"/>
    </source>
</evidence>
<evidence type="ECO:0000256" key="4">
    <source>
        <dbReference type="ARBA" id="ARBA00022989"/>
    </source>
</evidence>
<comment type="subcellular location">
    <subcellularLocation>
        <location evidence="1">Mitochondrion outer membrane</location>
    </subcellularLocation>
</comment>
<evidence type="ECO:0000256" key="6">
    <source>
        <dbReference type="ARBA" id="ARBA00023136"/>
    </source>
</evidence>
<dbReference type="RefSeq" id="XP_038075184.1">
    <property type="nucleotide sequence ID" value="XM_038219256.1"/>
</dbReference>
<evidence type="ECO:0000256" key="1">
    <source>
        <dbReference type="ARBA" id="ARBA00004294"/>
    </source>
</evidence>
<evidence type="ECO:0000313" key="13">
    <source>
        <dbReference type="Proteomes" id="UP000887568"/>
    </source>
</evidence>
<comment type="subunit">
    <text evidence="7">Binds (via the PDZ domain) to isoform 2A of SYNJ2 (via the unique motif in the C-terminus). Interacts (via C-terminus) with RALBP1. Interacts (via PDZ domain) with ACVR2A (via C-terminus) and ACVR2B (via C-terminus). Forms a ternary complex with ACVR2A and RALBP1. Interacts with MAPK12. Interacts with DLL1; enhances DLL1 protein stability, and promotes notch signaling in endothelial cells.</text>
</comment>
<dbReference type="SUPFAM" id="SSF50156">
    <property type="entry name" value="PDZ domain-like"/>
    <property type="match status" value="1"/>
</dbReference>
<dbReference type="OMA" id="GRDQPHV"/>
<keyword evidence="5" id="KW-0496">Mitochondrion</keyword>
<dbReference type="InterPro" id="IPR001478">
    <property type="entry name" value="PDZ"/>
</dbReference>
<dbReference type="InterPro" id="IPR050614">
    <property type="entry name" value="Synaptic_Scaffolding_LAP-MAGUK"/>
</dbReference>
<sequence length="148" mass="16262">MMDLSDVPEERIELERGTTGLGFNIKGGRDQPHVPRDSGIFVTKIREDGGAARDGRLQKGDKIVEINDKDVRNVPHQDAVNEFVNAGEKVVLVVQHGAEDILREQYATLEEAKKALVPAGTSWKWVALVAAGAVAIGAIYFIVKHRKH</sequence>
<dbReference type="PANTHER" id="PTHR23119">
    <property type="entry name" value="DISCS LARGE"/>
    <property type="match status" value="1"/>
</dbReference>
<dbReference type="Proteomes" id="UP000887568">
    <property type="component" value="Unplaced"/>
</dbReference>
<dbReference type="Pfam" id="PF00595">
    <property type="entry name" value="PDZ"/>
    <property type="match status" value="1"/>
</dbReference>
<evidence type="ECO:0000256" key="9">
    <source>
        <dbReference type="ARBA" id="ARBA00075222"/>
    </source>
</evidence>